<keyword evidence="3" id="KW-1185">Reference proteome</keyword>
<gene>
    <name evidence="2" type="ORF">KIN20_014483</name>
</gene>
<reference evidence="2" key="1">
    <citation type="submission" date="2021-06" db="EMBL/GenBank/DDBJ databases">
        <title>Parelaphostrongylus tenuis whole genome reference sequence.</title>
        <authorList>
            <person name="Garwood T.J."/>
            <person name="Larsen P.A."/>
            <person name="Fountain-Jones N.M."/>
            <person name="Garbe J.R."/>
            <person name="Macchietto M.G."/>
            <person name="Kania S.A."/>
            <person name="Gerhold R.W."/>
            <person name="Richards J.E."/>
            <person name="Wolf T.M."/>
        </authorList>
    </citation>
    <scope>NUCLEOTIDE SEQUENCE</scope>
    <source>
        <strain evidence="2">MNPRO001-30</strain>
        <tissue evidence="2">Meninges</tissue>
    </source>
</reference>
<comment type="caution">
    <text evidence="2">The sequence shown here is derived from an EMBL/GenBank/DDBJ whole genome shotgun (WGS) entry which is preliminary data.</text>
</comment>
<dbReference type="InterPro" id="IPR036734">
    <property type="entry name" value="Neur_chan_lig-bd_sf"/>
</dbReference>
<evidence type="ECO:0008006" key="4">
    <source>
        <dbReference type="Google" id="ProtNLM"/>
    </source>
</evidence>
<name>A0AAD5MF13_PARTN</name>
<evidence type="ECO:0000256" key="1">
    <source>
        <dbReference type="SAM" id="Phobius"/>
    </source>
</evidence>
<dbReference type="EMBL" id="JAHQIW010002869">
    <property type="protein sequence ID" value="KAJ1356735.1"/>
    <property type="molecule type" value="Genomic_DNA"/>
</dbReference>
<dbReference type="Gene3D" id="2.70.170.10">
    <property type="entry name" value="Neurotransmitter-gated ion-channel ligand-binding domain"/>
    <property type="match status" value="1"/>
</dbReference>
<feature type="transmembrane region" description="Helical" evidence="1">
    <location>
        <begin position="41"/>
        <end position="59"/>
    </location>
</feature>
<dbReference type="AlphaFoldDB" id="A0AAD5MF13"/>
<accession>A0AAD5MF13</accession>
<dbReference type="Proteomes" id="UP001196413">
    <property type="component" value="Unassembled WGS sequence"/>
</dbReference>
<keyword evidence="1" id="KW-0472">Membrane</keyword>
<feature type="transmembrane region" description="Helical" evidence="1">
    <location>
        <begin position="284"/>
        <end position="308"/>
    </location>
</feature>
<evidence type="ECO:0000313" key="2">
    <source>
        <dbReference type="EMBL" id="KAJ1356735.1"/>
    </source>
</evidence>
<protein>
    <recommendedName>
        <fullName evidence="4">Neurotransmitter-gated ion-channel ligand-binding domain-containing protein</fullName>
    </recommendedName>
</protein>
<keyword evidence="1" id="KW-1133">Transmembrane helix</keyword>
<proteinExistence type="predicted"/>
<evidence type="ECO:0000313" key="3">
    <source>
        <dbReference type="Proteomes" id="UP001196413"/>
    </source>
</evidence>
<sequence>MEPTNGVVKHFDFEQAHQPNQINCEYVLCWHWCTAWYRNSFMQRIMFVMIFYLFSTHVASSASRKVGQPITISIEMSIEYISNFDFVKQTFDVIAEVEYGLLSWIDVGELRRDVSIGQMTNPFSSIQFDVIDSHTIGIVDYAVSRKNATGMKKKEKLTVACHFSHYIPFDRHICIMKMIESRHSSDELILTWKSPPKLSSVSMNTPFLPSMRSQQRRAFTKGVYHRRPQCQQLYPTHAWQYSSNSFDHFGCRVLLVSFSISFQIIICTFFLHSVSVPVSAVTPADVWCALLGAQSTIAVLIICFSTIIESEVKKCRALSIGSKDVRDESRQRRRTTNCAKGDVLEGKQSRYEGRGRVFDARRGAAWD</sequence>
<keyword evidence="1" id="KW-0812">Transmembrane</keyword>
<organism evidence="2 3">
    <name type="scientific">Parelaphostrongylus tenuis</name>
    <name type="common">Meningeal worm</name>
    <dbReference type="NCBI Taxonomy" id="148309"/>
    <lineage>
        <taxon>Eukaryota</taxon>
        <taxon>Metazoa</taxon>
        <taxon>Ecdysozoa</taxon>
        <taxon>Nematoda</taxon>
        <taxon>Chromadorea</taxon>
        <taxon>Rhabditida</taxon>
        <taxon>Rhabditina</taxon>
        <taxon>Rhabditomorpha</taxon>
        <taxon>Strongyloidea</taxon>
        <taxon>Metastrongylidae</taxon>
        <taxon>Parelaphostrongylus</taxon>
    </lineage>
</organism>
<dbReference type="GO" id="GO:0005230">
    <property type="term" value="F:extracellular ligand-gated monoatomic ion channel activity"/>
    <property type="evidence" value="ECO:0007669"/>
    <property type="project" value="InterPro"/>
</dbReference>
<feature type="transmembrane region" description="Helical" evidence="1">
    <location>
        <begin position="253"/>
        <end position="272"/>
    </location>
</feature>
<dbReference type="GO" id="GO:0016020">
    <property type="term" value="C:membrane"/>
    <property type="evidence" value="ECO:0007669"/>
    <property type="project" value="InterPro"/>
</dbReference>